<dbReference type="PANTHER" id="PTHR11638:SF175">
    <property type="entry name" value="ATP-DEPENDENT CLP PROTEASE, ATP-BINDING SUBUNIT CLPC"/>
    <property type="match status" value="1"/>
</dbReference>
<dbReference type="InterPro" id="IPR028299">
    <property type="entry name" value="ClpA/B_CS2"/>
</dbReference>
<gene>
    <name evidence="7" type="ORF">O6R09_02585</name>
</gene>
<dbReference type="Proteomes" id="UP001212085">
    <property type="component" value="Chromosome"/>
</dbReference>
<protein>
    <submittedName>
        <fullName evidence="7">ATP-dependent Clp protease ATP-binding subunit</fullName>
    </submittedName>
</protein>
<feature type="compositionally biased region" description="Polar residues" evidence="5">
    <location>
        <begin position="53"/>
        <end position="66"/>
    </location>
</feature>
<dbReference type="SUPFAM" id="SSF52540">
    <property type="entry name" value="P-loop containing nucleoside triphosphate hydrolases"/>
    <property type="match status" value="2"/>
</dbReference>
<dbReference type="EMBL" id="CP114883">
    <property type="protein sequence ID" value="WBB06830.1"/>
    <property type="molecule type" value="Genomic_DNA"/>
</dbReference>
<feature type="domain" description="UVR" evidence="6">
    <location>
        <begin position="373"/>
        <end position="408"/>
    </location>
</feature>
<feature type="region of interest" description="Disordered" evidence="5">
    <location>
        <begin position="46"/>
        <end position="68"/>
    </location>
</feature>
<feature type="compositionally biased region" description="Low complexity" evidence="5">
    <location>
        <begin position="102"/>
        <end position="113"/>
    </location>
</feature>
<dbReference type="PROSITE" id="PS00870">
    <property type="entry name" value="CLPAB_1"/>
    <property type="match status" value="1"/>
</dbReference>
<dbReference type="GO" id="GO:0006508">
    <property type="term" value="P:proteolysis"/>
    <property type="evidence" value="ECO:0007669"/>
    <property type="project" value="UniProtKB-KW"/>
</dbReference>
<accession>A0ABY7M385</accession>
<keyword evidence="2 4" id="KW-0067">ATP-binding</keyword>
<name>A0ABY7M385_STRAY</name>
<dbReference type="Gene3D" id="4.10.860.10">
    <property type="entry name" value="UVR domain"/>
    <property type="match status" value="1"/>
</dbReference>
<dbReference type="InterPro" id="IPR050130">
    <property type="entry name" value="ClpA_ClpB"/>
</dbReference>
<dbReference type="InterPro" id="IPR027417">
    <property type="entry name" value="P-loop_NTPase"/>
</dbReference>
<comment type="similarity">
    <text evidence="4">Belongs to the ClpA/ClpB family.</text>
</comment>
<dbReference type="InterPro" id="IPR019489">
    <property type="entry name" value="Clp_ATPase_C"/>
</dbReference>
<dbReference type="CDD" id="cd00009">
    <property type="entry name" value="AAA"/>
    <property type="match status" value="1"/>
</dbReference>
<dbReference type="GO" id="GO:0005524">
    <property type="term" value="F:ATP binding"/>
    <property type="evidence" value="ECO:0007669"/>
    <property type="project" value="UniProtKB-KW"/>
</dbReference>
<dbReference type="InterPro" id="IPR041546">
    <property type="entry name" value="ClpA/ClpB_AAA_lid"/>
</dbReference>
<dbReference type="InterPro" id="IPR001943">
    <property type="entry name" value="UVR_dom"/>
</dbReference>
<dbReference type="Pfam" id="PF17871">
    <property type="entry name" value="AAA_lid_9"/>
    <property type="match status" value="1"/>
</dbReference>
<dbReference type="GeneID" id="99636883"/>
<keyword evidence="3 4" id="KW-0143">Chaperone</keyword>
<dbReference type="Gene3D" id="1.10.8.60">
    <property type="match status" value="2"/>
</dbReference>
<dbReference type="InterPro" id="IPR018368">
    <property type="entry name" value="ClpA/B_CS1"/>
</dbReference>
<keyword evidence="7" id="KW-0378">Hydrolase</keyword>
<evidence type="ECO:0000256" key="2">
    <source>
        <dbReference type="ARBA" id="ARBA00022840"/>
    </source>
</evidence>
<dbReference type="PROSITE" id="PS50151">
    <property type="entry name" value="UVR"/>
    <property type="match status" value="1"/>
</dbReference>
<dbReference type="PROSITE" id="PS00871">
    <property type="entry name" value="CLPAB_2"/>
    <property type="match status" value="1"/>
</dbReference>
<dbReference type="Gene3D" id="3.40.50.300">
    <property type="entry name" value="P-loop containing nucleotide triphosphate hydrolases"/>
    <property type="match status" value="2"/>
</dbReference>
<dbReference type="PANTHER" id="PTHR11638">
    <property type="entry name" value="ATP-DEPENDENT CLP PROTEASE"/>
    <property type="match status" value="1"/>
</dbReference>
<organism evidence="7 8">
    <name type="scientific">Streptococcus alactolyticus</name>
    <dbReference type="NCBI Taxonomy" id="29389"/>
    <lineage>
        <taxon>Bacteria</taxon>
        <taxon>Bacillati</taxon>
        <taxon>Bacillota</taxon>
        <taxon>Bacilli</taxon>
        <taxon>Lactobacillales</taxon>
        <taxon>Streptococcaceae</taxon>
        <taxon>Streptococcus</taxon>
    </lineage>
</organism>
<evidence type="ECO:0000313" key="8">
    <source>
        <dbReference type="Proteomes" id="UP001212085"/>
    </source>
</evidence>
<keyword evidence="1 4" id="KW-0547">Nucleotide-binding</keyword>
<dbReference type="CDD" id="cd19499">
    <property type="entry name" value="RecA-like_ClpB_Hsp104-like"/>
    <property type="match status" value="1"/>
</dbReference>
<dbReference type="InterPro" id="IPR003593">
    <property type="entry name" value="AAA+_ATPase"/>
</dbReference>
<keyword evidence="8" id="KW-1185">Reference proteome</keyword>
<dbReference type="Pfam" id="PF07724">
    <property type="entry name" value="AAA_2"/>
    <property type="match status" value="1"/>
</dbReference>
<dbReference type="Pfam" id="PF10431">
    <property type="entry name" value="ClpB_D2-small"/>
    <property type="match status" value="1"/>
</dbReference>
<evidence type="ECO:0000256" key="1">
    <source>
        <dbReference type="ARBA" id="ARBA00022741"/>
    </source>
</evidence>
<sequence length="764" mass="85197">MLCQNCHLNESTIHLYTNVNGQQKQIDLCQNCYQIMKTDPNNTILGNLGGGQSATSNNQNQASGTNPFDDFFSNLGNFQAFGNQNFQNTPPTQSGNGGRNGGNNNNNYRNNGGAQQPKGLLEEFGINITEMALRGDIDPVIGRDSEIVRVIEILNRRTKNNPVLIGEPGVGKTAVVEGLAQKIVDGNVPQKLQNKQVIRLDVVSLVQGTGIRGQFEERMQKLMEEIRKRKDVILFIDEIHEIVGAGSTGDGSMDAGNILKPALARGELQLVGATTLNEYRIIEKDAALERRMQPVKVDEPSVEETITILRGIQKKYEDYHHVKYSDDAIEAAANLSNRYIQDRFLPDKAIDLLDEAGSRMNLTLNFIDPKEIDKRLEQAENLKTQATREEDYERAAYFRDQIAKYKEMQQQTINEEDIPVITEKTIEAIIEEKTNIPVGDLKEKEQSQLIHLADDLKKHVIGQDEAVDKIAKAIRRNRVGLGTPNRPIGSFLFVGPTGVGKTELSKQLAIELFGSADSMIRFDMSEYMEKHAVAKLVGAPPGYVGYEEAGQLTEKVRRNPYSLILLDEVEKAHPDVMHMFLQVLDDGRLTDGQGRTVSFKDTIIIMTSNAGTGKVEASVGFGAVREGRTNSVLGELGNYFSPEFMNRFDGIIEFKSLSKDNLLHIVNLMLDDVNKRLAQNDIHLEVTDKVKEKLVDIGYDPKMGARPLRRTIQDYIEDAITDYYLENPSEKDLKAVLTSKGKISIKSANKDKDKDAETVSEPTE</sequence>
<evidence type="ECO:0000256" key="4">
    <source>
        <dbReference type="RuleBase" id="RU004432"/>
    </source>
</evidence>
<reference evidence="7 8" key="1">
    <citation type="submission" date="2022-12" db="EMBL/GenBank/DDBJ databases">
        <title>Streptococcus alactolyticus LGM, complete genome.</title>
        <authorList>
            <person name="Liu Z."/>
            <person name="Mu C."/>
            <person name="Zhu W."/>
        </authorList>
    </citation>
    <scope>NUCLEOTIDE SEQUENCE [LARGE SCALE GENOMIC DNA]</scope>
    <source>
        <strain evidence="7 8">LGM</strain>
    </source>
</reference>
<proteinExistence type="inferred from homology"/>
<evidence type="ECO:0000259" key="6">
    <source>
        <dbReference type="PROSITE" id="PS50151"/>
    </source>
</evidence>
<dbReference type="RefSeq" id="WP_235281199.1">
    <property type="nucleotide sequence ID" value="NZ_BRXN01000005.1"/>
</dbReference>
<dbReference type="InterPro" id="IPR001270">
    <property type="entry name" value="ClpA/B"/>
</dbReference>
<keyword evidence="7" id="KW-0645">Protease</keyword>
<dbReference type="InterPro" id="IPR003959">
    <property type="entry name" value="ATPase_AAA_core"/>
</dbReference>
<evidence type="ECO:0000313" key="7">
    <source>
        <dbReference type="EMBL" id="WBB06830.1"/>
    </source>
</evidence>
<dbReference type="SMART" id="SM01086">
    <property type="entry name" value="ClpB_D2-small"/>
    <property type="match status" value="1"/>
</dbReference>
<dbReference type="GO" id="GO:0008233">
    <property type="term" value="F:peptidase activity"/>
    <property type="evidence" value="ECO:0007669"/>
    <property type="project" value="UniProtKB-KW"/>
</dbReference>
<dbReference type="SMART" id="SM00382">
    <property type="entry name" value="AAA"/>
    <property type="match status" value="2"/>
</dbReference>
<feature type="region of interest" description="Disordered" evidence="5">
    <location>
        <begin position="82"/>
        <end position="116"/>
    </location>
</feature>
<dbReference type="PRINTS" id="PR00300">
    <property type="entry name" value="CLPPROTEASEA"/>
</dbReference>
<evidence type="ECO:0000256" key="3">
    <source>
        <dbReference type="ARBA" id="ARBA00023186"/>
    </source>
</evidence>
<evidence type="ECO:0000256" key="5">
    <source>
        <dbReference type="SAM" id="MobiDB-lite"/>
    </source>
</evidence>
<dbReference type="Pfam" id="PF00004">
    <property type="entry name" value="AAA"/>
    <property type="match status" value="1"/>
</dbReference>